<keyword evidence="4" id="KW-0804">Transcription</keyword>
<keyword evidence="1" id="KW-0805">Transcription regulation</keyword>
<keyword evidence="2" id="KW-0731">Sigma factor</keyword>
<evidence type="ECO:0000259" key="5">
    <source>
        <dbReference type="PROSITE" id="PS00716"/>
    </source>
</evidence>
<dbReference type="RefSeq" id="WP_343790415.1">
    <property type="nucleotide sequence ID" value="NZ_BAAAEU010000008.1"/>
</dbReference>
<comment type="caution">
    <text evidence="6">The sequence shown here is derived from an EMBL/GenBank/DDBJ whole genome shotgun (WGS) entry which is preliminary data.</text>
</comment>
<keyword evidence="7" id="KW-1185">Reference proteome</keyword>
<dbReference type="Pfam" id="PF04539">
    <property type="entry name" value="Sigma70_r3"/>
    <property type="match status" value="1"/>
</dbReference>
<dbReference type="InterPro" id="IPR009042">
    <property type="entry name" value="RNA_pol_sigma70_r1_2"/>
</dbReference>
<evidence type="ECO:0000256" key="3">
    <source>
        <dbReference type="ARBA" id="ARBA00023125"/>
    </source>
</evidence>
<evidence type="ECO:0000256" key="2">
    <source>
        <dbReference type="ARBA" id="ARBA00023082"/>
    </source>
</evidence>
<dbReference type="Gene3D" id="1.10.10.10">
    <property type="entry name" value="Winged helix-like DNA-binding domain superfamily/Winged helix DNA-binding domain"/>
    <property type="match status" value="2"/>
</dbReference>
<name>A0ABP3TPT1_9GAMM</name>
<evidence type="ECO:0000313" key="7">
    <source>
        <dbReference type="Proteomes" id="UP001501523"/>
    </source>
</evidence>
<evidence type="ECO:0000256" key="1">
    <source>
        <dbReference type="ARBA" id="ARBA00023015"/>
    </source>
</evidence>
<dbReference type="EMBL" id="BAAAEU010000008">
    <property type="protein sequence ID" value="GAA0715048.1"/>
    <property type="molecule type" value="Genomic_DNA"/>
</dbReference>
<dbReference type="Pfam" id="PF04545">
    <property type="entry name" value="Sigma70_r4"/>
    <property type="match status" value="1"/>
</dbReference>
<dbReference type="Pfam" id="PF00140">
    <property type="entry name" value="Sigma70_r1_2"/>
    <property type="match status" value="1"/>
</dbReference>
<dbReference type="InterPro" id="IPR014284">
    <property type="entry name" value="RNA_pol_sigma-70_dom"/>
</dbReference>
<organism evidence="6 7">
    <name type="scientific">Dokdonella soli</name>
    <dbReference type="NCBI Taxonomy" id="529810"/>
    <lineage>
        <taxon>Bacteria</taxon>
        <taxon>Pseudomonadati</taxon>
        <taxon>Pseudomonadota</taxon>
        <taxon>Gammaproteobacteria</taxon>
        <taxon>Lysobacterales</taxon>
        <taxon>Rhodanobacteraceae</taxon>
        <taxon>Dokdonella</taxon>
    </lineage>
</organism>
<dbReference type="InterPro" id="IPR007630">
    <property type="entry name" value="RNA_pol_sigma70_r4"/>
</dbReference>
<dbReference type="Proteomes" id="UP001501523">
    <property type="component" value="Unassembled WGS sequence"/>
</dbReference>
<dbReference type="InterPro" id="IPR007624">
    <property type="entry name" value="RNA_pol_sigma70_r3"/>
</dbReference>
<dbReference type="InterPro" id="IPR007627">
    <property type="entry name" value="RNA_pol_sigma70_r2"/>
</dbReference>
<reference evidence="7" key="1">
    <citation type="journal article" date="2019" name="Int. J. Syst. Evol. Microbiol.">
        <title>The Global Catalogue of Microorganisms (GCM) 10K type strain sequencing project: providing services to taxonomists for standard genome sequencing and annotation.</title>
        <authorList>
            <consortium name="The Broad Institute Genomics Platform"/>
            <consortium name="The Broad Institute Genome Sequencing Center for Infectious Disease"/>
            <person name="Wu L."/>
            <person name="Ma J."/>
        </authorList>
    </citation>
    <scope>NUCLEOTIDE SEQUENCE [LARGE SCALE GENOMIC DNA]</scope>
    <source>
        <strain evidence="7">JCM 15421</strain>
    </source>
</reference>
<dbReference type="Pfam" id="PF04542">
    <property type="entry name" value="Sigma70_r2"/>
    <property type="match status" value="1"/>
</dbReference>
<feature type="domain" description="RNA polymerase sigma-70" evidence="5">
    <location>
        <begin position="261"/>
        <end position="287"/>
    </location>
</feature>
<evidence type="ECO:0000313" key="6">
    <source>
        <dbReference type="EMBL" id="GAA0715048.1"/>
    </source>
</evidence>
<sequence>MSAPIPDEPDSAPEDILDLVDAIEPQDEEARSSTSAYLGEIGLIPLLDAAGEWALAERVQAGDAEARRRMIEANLRLVVSVARPYVGRGVPLLDLIAEGNLGLIRAVGKFDPSRRLRFSTYAVWWIREAVQSAIMNQGRTVRLPVHILRELAQVLRAERELAARLGAPPSLEQIATVAGKSVQDVAELFRVGERVGSLDAVDSSGERALIGHIQEREEAASGDSSAAISSERLGTLMAALNERQRLVLQRRFGLDGTPVQSLAEIGRDLGISRERARQIQEDALRRLRKLSHERTGE</sequence>
<gene>
    <name evidence="6" type="primary">rpoS</name>
    <name evidence="6" type="ORF">GCM10009105_20130</name>
</gene>
<dbReference type="PRINTS" id="PR00046">
    <property type="entry name" value="SIGMA70FCT"/>
</dbReference>
<dbReference type="PANTHER" id="PTHR30603:SF67">
    <property type="entry name" value="RNA POLYMERASE SIGMA FACTOR RPOS"/>
    <property type="match status" value="1"/>
</dbReference>
<dbReference type="InterPro" id="IPR036388">
    <property type="entry name" value="WH-like_DNA-bd_sf"/>
</dbReference>
<dbReference type="SUPFAM" id="SSF88946">
    <property type="entry name" value="Sigma2 domain of RNA polymerase sigma factors"/>
    <property type="match status" value="1"/>
</dbReference>
<dbReference type="SUPFAM" id="SSF88659">
    <property type="entry name" value="Sigma3 and sigma4 domains of RNA polymerase sigma factors"/>
    <property type="match status" value="2"/>
</dbReference>
<dbReference type="PROSITE" id="PS00716">
    <property type="entry name" value="SIGMA70_2"/>
    <property type="match status" value="1"/>
</dbReference>
<dbReference type="InterPro" id="IPR013325">
    <property type="entry name" value="RNA_pol_sigma_r2"/>
</dbReference>
<keyword evidence="3" id="KW-0238">DNA-binding</keyword>
<dbReference type="InterPro" id="IPR000943">
    <property type="entry name" value="RNA_pol_sigma70"/>
</dbReference>
<evidence type="ECO:0000256" key="4">
    <source>
        <dbReference type="ARBA" id="ARBA00023163"/>
    </source>
</evidence>
<dbReference type="NCBIfam" id="TIGR02937">
    <property type="entry name" value="sigma70-ECF"/>
    <property type="match status" value="1"/>
</dbReference>
<protein>
    <submittedName>
        <fullName evidence="6">RNA polymerase sigma factor RpoS</fullName>
    </submittedName>
</protein>
<accession>A0ABP3TPT1</accession>
<dbReference type="InterPro" id="IPR050239">
    <property type="entry name" value="Sigma-70_RNA_pol_init_factors"/>
</dbReference>
<dbReference type="InterPro" id="IPR013324">
    <property type="entry name" value="RNA_pol_sigma_r3/r4-like"/>
</dbReference>
<dbReference type="CDD" id="cd06171">
    <property type="entry name" value="Sigma70_r4"/>
    <property type="match status" value="1"/>
</dbReference>
<dbReference type="Gene3D" id="1.10.601.10">
    <property type="entry name" value="RNA Polymerase Primary Sigma Factor"/>
    <property type="match status" value="1"/>
</dbReference>
<dbReference type="PANTHER" id="PTHR30603">
    <property type="entry name" value="RNA POLYMERASE SIGMA FACTOR RPO"/>
    <property type="match status" value="1"/>
</dbReference>
<proteinExistence type="predicted"/>